<keyword evidence="5 9" id="KW-0884">PQQ biosynthesis</keyword>
<dbReference type="NCBIfam" id="TIGR02108">
    <property type="entry name" value="PQQ_syn_pqqB"/>
    <property type="match status" value="1"/>
</dbReference>
<comment type="function">
    <text evidence="7">Counteracts the endogenous Pycsar antiviral defense system. Phosphodiesterase that enables metal-dependent hydrolysis of host cyclic nucleotide Pycsar defense signals such as cCMP and cUMP.</text>
</comment>
<comment type="catalytic activity">
    <reaction evidence="8">
        <text>3',5'-cyclic UMP + H2O = UMP + H(+)</text>
        <dbReference type="Rhea" id="RHEA:70575"/>
        <dbReference type="ChEBI" id="CHEBI:15377"/>
        <dbReference type="ChEBI" id="CHEBI:15378"/>
        <dbReference type="ChEBI" id="CHEBI:57865"/>
        <dbReference type="ChEBI" id="CHEBI:184387"/>
    </reaction>
    <physiologicalReaction direction="left-to-right" evidence="8">
        <dbReference type="Rhea" id="RHEA:70576"/>
    </physiologicalReaction>
</comment>
<comment type="similarity">
    <text evidence="2 9">Belongs to the PqqB family.</text>
</comment>
<dbReference type="InterPro" id="IPR011842">
    <property type="entry name" value="PQQ_synth_PqqB"/>
</dbReference>
<dbReference type="InterPro" id="IPR001279">
    <property type="entry name" value="Metallo-B-lactamas"/>
</dbReference>
<evidence type="ECO:0000256" key="8">
    <source>
        <dbReference type="ARBA" id="ARBA00048505"/>
    </source>
</evidence>
<accession>A0A7Z2VGN0</accession>
<feature type="domain" description="Metallo-beta-lactamase" evidence="10">
    <location>
        <begin position="9"/>
        <end position="227"/>
    </location>
</feature>
<dbReference type="Proteomes" id="UP000502248">
    <property type="component" value="Chromosome"/>
</dbReference>
<dbReference type="KEGG" id="cheb:HH215_06495"/>
<dbReference type="Gene3D" id="3.60.15.10">
    <property type="entry name" value="Ribonuclease Z/Hydroxyacylglutathione hydrolase-like"/>
    <property type="match status" value="1"/>
</dbReference>
<evidence type="ECO:0000259" key="10">
    <source>
        <dbReference type="Pfam" id="PF12706"/>
    </source>
</evidence>
<keyword evidence="12" id="KW-1185">Reference proteome</keyword>
<evidence type="ECO:0000256" key="7">
    <source>
        <dbReference type="ARBA" id="ARBA00034301"/>
    </source>
</evidence>
<evidence type="ECO:0000313" key="12">
    <source>
        <dbReference type="Proteomes" id="UP000502248"/>
    </source>
</evidence>
<dbReference type="HAMAP" id="MF_00653">
    <property type="entry name" value="PQQ_syn_PqqB"/>
    <property type="match status" value="1"/>
</dbReference>
<dbReference type="SUPFAM" id="SSF56281">
    <property type="entry name" value="Metallo-hydrolase/oxidoreductase"/>
    <property type="match status" value="1"/>
</dbReference>
<dbReference type="EMBL" id="CP051680">
    <property type="protein sequence ID" value="QJD82863.1"/>
    <property type="molecule type" value="Genomic_DNA"/>
</dbReference>
<gene>
    <name evidence="9" type="primary">pqqB</name>
    <name evidence="11" type="ORF">HH215_06495</name>
</gene>
<dbReference type="InterPro" id="IPR036866">
    <property type="entry name" value="RibonucZ/Hydroxyglut_hydro"/>
</dbReference>
<evidence type="ECO:0000256" key="4">
    <source>
        <dbReference type="ARBA" id="ARBA00022448"/>
    </source>
</evidence>
<organism evidence="11 12">
    <name type="scientific">Cohnella herbarum</name>
    <dbReference type="NCBI Taxonomy" id="2728023"/>
    <lineage>
        <taxon>Bacteria</taxon>
        <taxon>Bacillati</taxon>
        <taxon>Bacillota</taxon>
        <taxon>Bacilli</taxon>
        <taxon>Bacillales</taxon>
        <taxon>Paenibacillaceae</taxon>
        <taxon>Cohnella</taxon>
    </lineage>
</organism>
<evidence type="ECO:0000256" key="9">
    <source>
        <dbReference type="HAMAP-Rule" id="MF_00653"/>
    </source>
</evidence>
<dbReference type="RefSeq" id="WP_169279159.1">
    <property type="nucleotide sequence ID" value="NZ_CP051680.1"/>
</dbReference>
<evidence type="ECO:0000256" key="2">
    <source>
        <dbReference type="ARBA" id="ARBA00008481"/>
    </source>
</evidence>
<comment type="pathway">
    <text evidence="1 9">Cofactor biosynthesis; pyrroloquinoline quinone biosynthesis.</text>
</comment>
<evidence type="ECO:0000256" key="1">
    <source>
        <dbReference type="ARBA" id="ARBA00004886"/>
    </source>
</evidence>
<evidence type="ECO:0000256" key="5">
    <source>
        <dbReference type="ARBA" id="ARBA00022905"/>
    </source>
</evidence>
<dbReference type="GO" id="GO:0018189">
    <property type="term" value="P:pyrroloquinoline quinone biosynthetic process"/>
    <property type="evidence" value="ECO:0007669"/>
    <property type="project" value="UniProtKB-UniRule"/>
</dbReference>
<sequence length="261" mass="28872">MAVSPDGYRWALLNAGPDVCLQSEAHASLHPGPSLRGSPIQAVLLTDSELDHTTGLLQLRQSSILEVYAAPPVLRALEDSFPIRRILEPYAGFRWLEANPGESFPLFGGQLSVCPFYLGGKSPRYVYAERSQDQEAWVVGYRITDRTTGGVAIYAPGIETWSQTLERHLEDADCVFLDGTFWQADELRTLGVSELSAADMGHFPVAGPNGSAVRFARLPARRKVYIHVNNTNPMLDERSPEHRSLKELGIEIGYDGMEMEV</sequence>
<evidence type="ECO:0000313" key="11">
    <source>
        <dbReference type="EMBL" id="QJD82863.1"/>
    </source>
</evidence>
<protein>
    <recommendedName>
        <fullName evidence="3 9">Coenzyme PQQ synthesis protein B</fullName>
    </recommendedName>
    <alternativeName>
        <fullName evidence="9">Pyrroloquinoline quinone biosynthesis protein B</fullName>
    </alternativeName>
</protein>
<comment type="catalytic activity">
    <reaction evidence="6">
        <text>3',5'-cyclic CMP + H2O = CMP + H(+)</text>
        <dbReference type="Rhea" id="RHEA:72675"/>
        <dbReference type="ChEBI" id="CHEBI:15377"/>
        <dbReference type="ChEBI" id="CHEBI:15378"/>
        <dbReference type="ChEBI" id="CHEBI:58003"/>
        <dbReference type="ChEBI" id="CHEBI:60377"/>
    </reaction>
    <physiologicalReaction direction="left-to-right" evidence="6">
        <dbReference type="Rhea" id="RHEA:72676"/>
    </physiologicalReaction>
</comment>
<comment type="function">
    <text evidence="9">May be involved in the transport of PQQ or its precursor to the periplasm.</text>
</comment>
<dbReference type="Pfam" id="PF12706">
    <property type="entry name" value="Lactamase_B_2"/>
    <property type="match status" value="1"/>
</dbReference>
<dbReference type="UniPathway" id="UPA00539"/>
<dbReference type="AlphaFoldDB" id="A0A7Z2VGN0"/>
<proteinExistence type="inferred from homology"/>
<keyword evidence="4 9" id="KW-0813">Transport</keyword>
<reference evidence="11 12" key="1">
    <citation type="submission" date="2020-04" db="EMBL/GenBank/DDBJ databases">
        <title>Genome sequencing of novel species.</title>
        <authorList>
            <person name="Heo J."/>
            <person name="Kim S.-J."/>
            <person name="Kim J.-S."/>
            <person name="Hong S.-B."/>
            <person name="Kwon S.-W."/>
        </authorList>
    </citation>
    <scope>NUCLEOTIDE SEQUENCE [LARGE SCALE GENOMIC DNA]</scope>
    <source>
        <strain evidence="11 12">MFER-1</strain>
    </source>
</reference>
<evidence type="ECO:0000256" key="3">
    <source>
        <dbReference type="ARBA" id="ARBA00015084"/>
    </source>
</evidence>
<name>A0A7Z2VGN0_9BACL</name>
<evidence type="ECO:0000256" key="6">
    <source>
        <dbReference type="ARBA" id="ARBA00034221"/>
    </source>
</evidence>